<accession>A0A0C9T7J2</accession>
<feature type="non-terminal residue" evidence="1">
    <location>
        <position position="55"/>
    </location>
</feature>
<organism evidence="1 2">
    <name type="scientific">Sphaerobolus stellatus (strain SS14)</name>
    <dbReference type="NCBI Taxonomy" id="990650"/>
    <lineage>
        <taxon>Eukaryota</taxon>
        <taxon>Fungi</taxon>
        <taxon>Dikarya</taxon>
        <taxon>Basidiomycota</taxon>
        <taxon>Agaricomycotina</taxon>
        <taxon>Agaricomycetes</taxon>
        <taxon>Phallomycetidae</taxon>
        <taxon>Geastrales</taxon>
        <taxon>Sphaerobolaceae</taxon>
        <taxon>Sphaerobolus</taxon>
    </lineage>
</organism>
<sequence length="55" mass="6086">MPPVIPDKIPCDSFEKFQEEFATFSEVLALPETEETWDRIANALTRFGAVVKGGG</sequence>
<evidence type="ECO:0000313" key="1">
    <source>
        <dbReference type="EMBL" id="KIJ24958.1"/>
    </source>
</evidence>
<reference evidence="1 2" key="1">
    <citation type="submission" date="2014-06" db="EMBL/GenBank/DDBJ databases">
        <title>Evolutionary Origins and Diversification of the Mycorrhizal Mutualists.</title>
        <authorList>
            <consortium name="DOE Joint Genome Institute"/>
            <consortium name="Mycorrhizal Genomics Consortium"/>
            <person name="Kohler A."/>
            <person name="Kuo A."/>
            <person name="Nagy L.G."/>
            <person name="Floudas D."/>
            <person name="Copeland A."/>
            <person name="Barry K.W."/>
            <person name="Cichocki N."/>
            <person name="Veneault-Fourrey C."/>
            <person name="LaButti K."/>
            <person name="Lindquist E.A."/>
            <person name="Lipzen A."/>
            <person name="Lundell T."/>
            <person name="Morin E."/>
            <person name="Murat C."/>
            <person name="Riley R."/>
            <person name="Ohm R."/>
            <person name="Sun H."/>
            <person name="Tunlid A."/>
            <person name="Henrissat B."/>
            <person name="Grigoriev I.V."/>
            <person name="Hibbett D.S."/>
            <person name="Martin F."/>
        </authorList>
    </citation>
    <scope>NUCLEOTIDE SEQUENCE [LARGE SCALE GENOMIC DNA]</scope>
    <source>
        <strain evidence="1 2">SS14</strain>
    </source>
</reference>
<dbReference type="HOGENOM" id="CLU_3056264_0_0_1"/>
<dbReference type="OrthoDB" id="46159at2759"/>
<gene>
    <name evidence="1" type="ORF">M422DRAFT_274151</name>
</gene>
<dbReference type="EMBL" id="KN837444">
    <property type="protein sequence ID" value="KIJ24958.1"/>
    <property type="molecule type" value="Genomic_DNA"/>
</dbReference>
<dbReference type="AlphaFoldDB" id="A0A0C9T7J2"/>
<keyword evidence="2" id="KW-1185">Reference proteome</keyword>
<protein>
    <submittedName>
        <fullName evidence="1">Uncharacterized protein</fullName>
    </submittedName>
</protein>
<proteinExistence type="predicted"/>
<name>A0A0C9T7J2_SPHS4</name>
<evidence type="ECO:0000313" key="2">
    <source>
        <dbReference type="Proteomes" id="UP000054279"/>
    </source>
</evidence>
<dbReference type="Proteomes" id="UP000054279">
    <property type="component" value="Unassembled WGS sequence"/>
</dbReference>